<feature type="compositionally biased region" description="Acidic residues" evidence="1">
    <location>
        <begin position="25"/>
        <end position="54"/>
    </location>
</feature>
<dbReference type="Proteomes" id="UP001211544">
    <property type="component" value="Chromosome"/>
</dbReference>
<dbReference type="KEGG" id="kpie:N5580_07040"/>
<reference evidence="2 3" key="1">
    <citation type="journal article" date="2022" name="J Glob Antimicrob Resist">
        <title>First complete genome of a multidrug resistant strain of the novel human pathogen Kalamiella piersonii (GABEKP28) identified in human saliva.</title>
        <authorList>
            <person name="McDonagh F."/>
            <person name="Singh N.K."/>
            <person name="Venkateswaran K."/>
            <person name="Lonappan A.M."/>
            <person name="Hallahan B."/>
            <person name="Tuohy A."/>
            <person name="Burke L."/>
            <person name="Kovarova A."/>
            <person name="Miliotis G."/>
        </authorList>
    </citation>
    <scope>NUCLEOTIDE SEQUENCE [LARGE SCALE GENOMIC DNA]</scope>
    <source>
        <strain evidence="2 3">GABEKP28</strain>
    </source>
</reference>
<name>A0AAJ5QLX5_9GAMM</name>
<evidence type="ECO:0000313" key="3">
    <source>
        <dbReference type="Proteomes" id="UP001211544"/>
    </source>
</evidence>
<protein>
    <submittedName>
        <fullName evidence="2">Uncharacterized protein</fullName>
    </submittedName>
</protein>
<proteinExistence type="predicted"/>
<evidence type="ECO:0000256" key="1">
    <source>
        <dbReference type="SAM" id="MobiDB-lite"/>
    </source>
</evidence>
<organism evidence="2 3">
    <name type="scientific">Pantoea piersonii</name>
    <dbReference type="NCBI Taxonomy" id="2364647"/>
    <lineage>
        <taxon>Bacteria</taxon>
        <taxon>Pseudomonadati</taxon>
        <taxon>Pseudomonadota</taxon>
        <taxon>Gammaproteobacteria</taxon>
        <taxon>Enterobacterales</taxon>
        <taxon>Erwiniaceae</taxon>
        <taxon>Pantoea</taxon>
    </lineage>
</organism>
<keyword evidence="3" id="KW-1185">Reference proteome</keyword>
<feature type="region of interest" description="Disordered" evidence="1">
    <location>
        <begin position="1"/>
        <end position="54"/>
    </location>
</feature>
<dbReference type="AlphaFoldDB" id="A0AAJ5QLX5"/>
<dbReference type="RefSeq" id="WP_167456960.1">
    <property type="nucleotide sequence ID" value="NZ_CP115895.1"/>
</dbReference>
<sequence length="54" mass="6019">MSERPDDLDPIPGDGQVPGSIEDIPGGDEDEMPEDDEYQEDDVEDEDEDENLNP</sequence>
<accession>A0AAJ5QLX5</accession>
<gene>
    <name evidence="2" type="ORF">N5580_07040</name>
</gene>
<evidence type="ECO:0000313" key="2">
    <source>
        <dbReference type="EMBL" id="WBG92718.1"/>
    </source>
</evidence>
<dbReference type="GeneID" id="78236420"/>
<dbReference type="EMBL" id="CP104758">
    <property type="protein sequence ID" value="WBG92718.1"/>
    <property type="molecule type" value="Genomic_DNA"/>
</dbReference>